<dbReference type="PANTHER" id="PTHR22901">
    <property type="entry name" value="SIALATE O-ACETYLESTERASE"/>
    <property type="match status" value="1"/>
</dbReference>
<dbReference type="Gene3D" id="3.40.50.1110">
    <property type="entry name" value="SGNH hydrolase"/>
    <property type="match status" value="1"/>
</dbReference>
<dbReference type="EMBL" id="CAJHNH020001635">
    <property type="protein sequence ID" value="CAG5123856.1"/>
    <property type="molecule type" value="Genomic_DNA"/>
</dbReference>
<dbReference type="OrthoDB" id="42638at2759"/>
<dbReference type="PANTHER" id="PTHR22901:SF0">
    <property type="entry name" value="SIALATE O-ACETYLESTERASE"/>
    <property type="match status" value="1"/>
</dbReference>
<dbReference type="GO" id="GO:0005975">
    <property type="term" value="P:carbohydrate metabolic process"/>
    <property type="evidence" value="ECO:0007669"/>
    <property type="project" value="TreeGrafter"/>
</dbReference>
<comment type="caution">
    <text evidence="1">The sequence shown here is derived from an EMBL/GenBank/DDBJ whole genome shotgun (WGS) entry which is preliminary data.</text>
</comment>
<dbReference type="Proteomes" id="UP000678393">
    <property type="component" value="Unassembled WGS sequence"/>
</dbReference>
<feature type="non-terminal residue" evidence="1">
    <location>
        <position position="478"/>
    </location>
</feature>
<dbReference type="GO" id="GO:0001681">
    <property type="term" value="F:sialate O-acetylesterase activity"/>
    <property type="evidence" value="ECO:0007669"/>
    <property type="project" value="InterPro"/>
</dbReference>
<protein>
    <recommendedName>
        <fullName evidence="3">Sialate O-acetylesterase domain-containing protein</fullName>
    </recommendedName>
</protein>
<evidence type="ECO:0000313" key="2">
    <source>
        <dbReference type="Proteomes" id="UP000678393"/>
    </source>
</evidence>
<sequence>ITPSIKPLVYETTVKQGPEPGVGTWGFTLDPVAGNTTVSIKVTSQGVSLTLTDVIFGDVWICSGQSNMAFTVIMMYGAAEELEDAHNYPLIRLMTVENANSTTPLYDLAEIKQSWTTPSNVSLGGPIWTYFSAVCWLYGKAIHRALGYPIGLVATSYGGTPVEAWSSHQSLARCGVDKERHYTEDEISFSNKPLEHSFENHHKLPQDRLGGPSNNSVLWNAMVYPLLGMTIKGAIWYQGESDASGTRLVHYNCTFPSMIRDWRQNFHNFSNGETDLEFPFGFVQLAGYRPNSTTTRGFPDIRWHQTADQGYVPNNDMPNVFMAVAMDLPNFNSTYGPIHPQYKKEVADRLALGGLSVAYGRNLVYQGPFPVRQEVTSSGVVISYGNTWNVTVRTPDGFELLCVRGTRSTWTKTQIVSNNQTSVILGLTCSAGQQVTSVRYAWKETPCDFKKCAIYETTNELPGPPFLLNISADDNITS</sequence>
<organism evidence="1 2">
    <name type="scientific">Candidula unifasciata</name>
    <dbReference type="NCBI Taxonomy" id="100452"/>
    <lineage>
        <taxon>Eukaryota</taxon>
        <taxon>Metazoa</taxon>
        <taxon>Spiralia</taxon>
        <taxon>Lophotrochozoa</taxon>
        <taxon>Mollusca</taxon>
        <taxon>Gastropoda</taxon>
        <taxon>Heterobranchia</taxon>
        <taxon>Euthyneura</taxon>
        <taxon>Panpulmonata</taxon>
        <taxon>Eupulmonata</taxon>
        <taxon>Stylommatophora</taxon>
        <taxon>Helicina</taxon>
        <taxon>Helicoidea</taxon>
        <taxon>Geomitridae</taxon>
        <taxon>Candidula</taxon>
    </lineage>
</organism>
<proteinExistence type="predicted"/>
<evidence type="ECO:0008006" key="3">
    <source>
        <dbReference type="Google" id="ProtNLM"/>
    </source>
</evidence>
<accession>A0A8S3Z9V3</accession>
<keyword evidence="2" id="KW-1185">Reference proteome</keyword>
<gene>
    <name evidence="1" type="ORF">CUNI_LOCUS9414</name>
</gene>
<evidence type="ECO:0000313" key="1">
    <source>
        <dbReference type="EMBL" id="CAG5123856.1"/>
    </source>
</evidence>
<name>A0A8S3Z9V3_9EUPU</name>
<dbReference type="AlphaFoldDB" id="A0A8S3Z9V3"/>
<dbReference type="InterPro" id="IPR036514">
    <property type="entry name" value="SGNH_hydro_sf"/>
</dbReference>
<dbReference type="SUPFAM" id="SSF52266">
    <property type="entry name" value="SGNH hydrolase"/>
    <property type="match status" value="1"/>
</dbReference>
<dbReference type="InterPro" id="IPR039329">
    <property type="entry name" value="SIAE"/>
</dbReference>
<reference evidence="1" key="1">
    <citation type="submission" date="2021-04" db="EMBL/GenBank/DDBJ databases">
        <authorList>
            <consortium name="Molecular Ecology Group"/>
        </authorList>
    </citation>
    <scope>NUCLEOTIDE SEQUENCE</scope>
</reference>